<dbReference type="Proteomes" id="UP000001979">
    <property type="component" value="Chromosome"/>
</dbReference>
<feature type="domain" description="CBS" evidence="6">
    <location>
        <begin position="93"/>
        <end position="152"/>
    </location>
</feature>
<gene>
    <name evidence="8" type="ordered locus">Mbur_1763</name>
</gene>
<feature type="domain" description="CBS" evidence="6">
    <location>
        <begin position="28"/>
        <end position="87"/>
    </location>
</feature>
<dbReference type="EMBL" id="CP000300">
    <property type="protein sequence ID" value="ABE52653.1"/>
    <property type="molecule type" value="Genomic_DNA"/>
</dbReference>
<keyword evidence="1" id="KW-0028">Amino-acid biosynthesis</keyword>
<reference evidence="9" key="1">
    <citation type="journal article" date="2009" name="ISME J.">
        <title>The genome sequence of the psychrophilic archaeon, Methanococcoides burtonii: the role of genome evolution in cold adaptation.</title>
        <authorList>
            <person name="Allen M.A."/>
            <person name="Lauro F.M."/>
            <person name="Williams T.J."/>
            <person name="Burg D."/>
            <person name="Siddiqui K.S."/>
            <person name="De Francisci D."/>
            <person name="Chong K.W."/>
            <person name="Pilak O."/>
            <person name="Chew H.H."/>
            <person name="De Maere M.Z."/>
            <person name="Ting L."/>
            <person name="Katrib M."/>
            <person name="Ng C."/>
            <person name="Sowers K.R."/>
            <person name="Galperin M.Y."/>
            <person name="Anderson I.J."/>
            <person name="Ivanova N."/>
            <person name="Dalin E."/>
            <person name="Martinez M."/>
            <person name="Lapidus A."/>
            <person name="Hauser L."/>
            <person name="Land M."/>
            <person name="Thomas T."/>
            <person name="Cavicchioli R."/>
        </authorList>
    </citation>
    <scope>NUCLEOTIDE SEQUENCE [LARGE SCALE GENOMIC DNA]</scope>
    <source>
        <strain evidence="9">DSM 6242 / NBRC 107633 / OCM 468 / ACE-M</strain>
    </source>
</reference>
<dbReference type="Gene3D" id="3.10.580.10">
    <property type="entry name" value="CBS-domain"/>
    <property type="match status" value="1"/>
</dbReference>
<evidence type="ECO:0000256" key="3">
    <source>
        <dbReference type="ARBA" id="ARBA00023167"/>
    </source>
</evidence>
<dbReference type="InterPro" id="IPR000644">
    <property type="entry name" value="CBS_dom"/>
</dbReference>
<evidence type="ECO:0000313" key="8">
    <source>
        <dbReference type="EMBL" id="ABE52653.1"/>
    </source>
</evidence>
<feature type="binding site" evidence="5">
    <location>
        <position position="175"/>
    </location>
    <ligand>
        <name>Zn(2+)</name>
        <dbReference type="ChEBI" id="CHEBI:29105"/>
    </ligand>
</feature>
<feature type="binding site" evidence="5">
    <location>
        <position position="172"/>
    </location>
    <ligand>
        <name>Fe cation</name>
        <dbReference type="ChEBI" id="CHEBI:24875"/>
    </ligand>
</feature>
<evidence type="ECO:0000256" key="2">
    <source>
        <dbReference type="ARBA" id="ARBA00023122"/>
    </source>
</evidence>
<evidence type="ECO:0000256" key="4">
    <source>
        <dbReference type="PROSITE-ProRule" id="PRU00703"/>
    </source>
</evidence>
<dbReference type="PANTHER" id="PTHR43080:SF2">
    <property type="entry name" value="CBS DOMAIN-CONTAINING PROTEIN"/>
    <property type="match status" value="1"/>
</dbReference>
<evidence type="ECO:0000259" key="7">
    <source>
        <dbReference type="PROSITE" id="PS51901"/>
    </source>
</evidence>
<evidence type="ECO:0000256" key="1">
    <source>
        <dbReference type="ARBA" id="ARBA00022605"/>
    </source>
</evidence>
<dbReference type="InterPro" id="IPR044065">
    <property type="entry name" value="ACP_MB"/>
</dbReference>
<dbReference type="PROSITE" id="PS51371">
    <property type="entry name" value="CBS"/>
    <property type="match status" value="2"/>
</dbReference>
<keyword evidence="3" id="KW-0486">Methionine biosynthesis</keyword>
<feature type="binding site" evidence="5">
    <location>
        <position position="175"/>
    </location>
    <ligand>
        <name>Fe cation</name>
        <dbReference type="ChEBI" id="CHEBI:24875"/>
    </ligand>
</feature>
<feature type="binding site" evidence="5">
    <location>
        <position position="194"/>
    </location>
    <ligand>
        <name>Fe cation</name>
        <dbReference type="ChEBI" id="CHEBI:24875"/>
    </ligand>
</feature>
<dbReference type="InterPro" id="IPR046342">
    <property type="entry name" value="CBS_dom_sf"/>
</dbReference>
<dbReference type="HOGENOM" id="CLU_040681_7_0_2"/>
<keyword evidence="2 4" id="KW-0129">CBS domain</keyword>
<organism evidence="8 9">
    <name type="scientific">Methanococcoides burtonii (strain DSM 6242 / NBRC 107633 / OCM 468 / ACE-M)</name>
    <dbReference type="NCBI Taxonomy" id="259564"/>
    <lineage>
        <taxon>Archaea</taxon>
        <taxon>Methanobacteriati</taxon>
        <taxon>Methanobacteriota</taxon>
        <taxon>Stenosarchaea group</taxon>
        <taxon>Methanomicrobia</taxon>
        <taxon>Methanosarcinales</taxon>
        <taxon>Methanosarcinaceae</taxon>
        <taxon>Methanococcoides</taxon>
    </lineage>
</organism>
<dbReference type="PANTHER" id="PTHR43080">
    <property type="entry name" value="CBS DOMAIN-CONTAINING PROTEIN CBSX3, MITOCHONDRIAL"/>
    <property type="match status" value="1"/>
</dbReference>
<feature type="binding site" evidence="5">
    <location>
        <position position="191"/>
    </location>
    <ligand>
        <name>Zn(2+)</name>
        <dbReference type="ChEBI" id="CHEBI:29105"/>
    </ligand>
</feature>
<feature type="binding site" evidence="5">
    <location>
        <position position="191"/>
    </location>
    <ligand>
        <name>Fe cation</name>
        <dbReference type="ChEBI" id="CHEBI:24875"/>
    </ligand>
</feature>
<keyword evidence="5" id="KW-0862">Zinc</keyword>
<dbReference type="RefSeq" id="WP_011499796.1">
    <property type="nucleotide sequence ID" value="NC_007955.1"/>
</dbReference>
<evidence type="ECO:0000259" key="6">
    <source>
        <dbReference type="PROSITE" id="PS51371"/>
    </source>
</evidence>
<dbReference type="Pfam" id="PF00571">
    <property type="entry name" value="CBS"/>
    <property type="match status" value="2"/>
</dbReference>
<dbReference type="SUPFAM" id="SSF54631">
    <property type="entry name" value="CBS-domain pair"/>
    <property type="match status" value="1"/>
</dbReference>
<keyword evidence="5" id="KW-0479">Metal-binding</keyword>
<evidence type="ECO:0000256" key="5">
    <source>
        <dbReference type="PROSITE-ProRule" id="PRU01249"/>
    </source>
</evidence>
<dbReference type="KEGG" id="mbu:Mbur_1763"/>
<dbReference type="InterPro" id="IPR051257">
    <property type="entry name" value="Diverse_CBS-Domain"/>
</dbReference>
<proteinExistence type="predicted"/>
<dbReference type="STRING" id="259564.Mbur_1763"/>
<dbReference type="GeneID" id="3997323"/>
<accession>Q12V73</accession>
<dbReference type="AlphaFoldDB" id="Q12V73"/>
<feature type="binding site" evidence="5">
    <location>
        <position position="172"/>
    </location>
    <ligand>
        <name>Zn(2+)</name>
        <dbReference type="ChEBI" id="CHEBI:29105"/>
    </ligand>
</feature>
<sequence>MVMVTKGNIAADGSIKETLKDVAVHEIMTKDVFILDVTSTTLEVAKAMDEQNIDSVIITKYGEATGIITERDMVCKVMVKDVIPHTVNAEEIMSSPILTVKPNTGVIKASEMMVKFHIRRLAVTNGKAIVGLVTDRDILTVSPGLNTILEDLIEINSEQDIVENIGIERGICQRCGSHVDDLIPVNGLILCEDCREEEDE</sequence>
<dbReference type="PROSITE" id="PS51901">
    <property type="entry name" value="ACP_MB"/>
    <property type="match status" value="1"/>
</dbReference>
<keyword evidence="5" id="KW-0408">Iron</keyword>
<name>Q12V73_METBU</name>
<feature type="binding site" evidence="5">
    <location>
        <position position="194"/>
    </location>
    <ligand>
        <name>Zn(2+)</name>
        <dbReference type="ChEBI" id="CHEBI:29105"/>
    </ligand>
</feature>
<feature type="domain" description="ACP-type MB" evidence="7">
    <location>
        <begin position="167"/>
        <end position="200"/>
    </location>
</feature>
<dbReference type="SMART" id="SM00116">
    <property type="entry name" value="CBS"/>
    <property type="match status" value="2"/>
</dbReference>
<keyword evidence="9" id="KW-1185">Reference proteome</keyword>
<dbReference type="GO" id="GO:0009086">
    <property type="term" value="P:methionine biosynthetic process"/>
    <property type="evidence" value="ECO:0007669"/>
    <property type="project" value="UniProtKB-KW"/>
</dbReference>
<protein>
    <submittedName>
        <fullName evidence="8">Cystathionine beta-synthase domain-containing protein</fullName>
    </submittedName>
</protein>
<dbReference type="GO" id="GO:0046872">
    <property type="term" value="F:metal ion binding"/>
    <property type="evidence" value="ECO:0007669"/>
    <property type="project" value="UniProtKB-KW"/>
</dbReference>
<evidence type="ECO:0000313" key="9">
    <source>
        <dbReference type="Proteomes" id="UP000001979"/>
    </source>
</evidence>